<dbReference type="EMBL" id="CAJNDS010000657">
    <property type="protein sequence ID" value="CAE7225876.1"/>
    <property type="molecule type" value="Genomic_DNA"/>
</dbReference>
<accession>A0A812KAV4</accession>
<organism evidence="1 2">
    <name type="scientific">Symbiodinium natans</name>
    <dbReference type="NCBI Taxonomy" id="878477"/>
    <lineage>
        <taxon>Eukaryota</taxon>
        <taxon>Sar</taxon>
        <taxon>Alveolata</taxon>
        <taxon>Dinophyceae</taxon>
        <taxon>Suessiales</taxon>
        <taxon>Symbiodiniaceae</taxon>
        <taxon>Symbiodinium</taxon>
    </lineage>
</organism>
<protein>
    <submittedName>
        <fullName evidence="1">Uncharacterized protein</fullName>
    </submittedName>
</protein>
<dbReference type="AlphaFoldDB" id="A0A812KAV4"/>
<name>A0A812KAV4_9DINO</name>
<reference evidence="1" key="1">
    <citation type="submission" date="2021-02" db="EMBL/GenBank/DDBJ databases">
        <authorList>
            <person name="Dougan E. K."/>
            <person name="Rhodes N."/>
            <person name="Thang M."/>
            <person name="Chan C."/>
        </authorList>
    </citation>
    <scope>NUCLEOTIDE SEQUENCE</scope>
</reference>
<evidence type="ECO:0000313" key="2">
    <source>
        <dbReference type="Proteomes" id="UP000604046"/>
    </source>
</evidence>
<sequence>MLQDLQAVCFNQCENVARHKHEMLIMGGNEKALVYWQNHGNVPDGMLRYMYENMLDRRVAEATCLKVDWAMKTPMTEVSQARCEQCFNGMMRCLVPQRPVASTSWRFESID</sequence>
<keyword evidence="2" id="KW-1185">Reference proteome</keyword>
<gene>
    <name evidence="1" type="ORF">SNAT2548_LOCUS8749</name>
</gene>
<evidence type="ECO:0000313" key="1">
    <source>
        <dbReference type="EMBL" id="CAE7225876.1"/>
    </source>
</evidence>
<proteinExistence type="predicted"/>
<comment type="caution">
    <text evidence="1">The sequence shown here is derived from an EMBL/GenBank/DDBJ whole genome shotgun (WGS) entry which is preliminary data.</text>
</comment>
<dbReference type="Proteomes" id="UP000604046">
    <property type="component" value="Unassembled WGS sequence"/>
</dbReference>